<protein>
    <submittedName>
        <fullName evidence="2">Putative signal peptide protein</fullName>
    </submittedName>
</protein>
<dbReference type="Proteomes" id="UP000037035">
    <property type="component" value="Unassembled WGS sequence"/>
</dbReference>
<proteinExistence type="predicted"/>
<dbReference type="AlphaFoldDB" id="A0A0L6V3Y3"/>
<evidence type="ECO:0000313" key="3">
    <source>
        <dbReference type="Proteomes" id="UP000037035"/>
    </source>
</evidence>
<sequence length="40" mass="4284">MLVIIPFTSFAALVSCASIFAAPGLPHDATAQIQVDRRVR</sequence>
<keyword evidence="1" id="KW-0732">Signal</keyword>
<comment type="caution">
    <text evidence="2">The sequence shown here is derived from an EMBL/GenBank/DDBJ whole genome shotgun (WGS) entry which is preliminary data.</text>
</comment>
<feature type="chain" id="PRO_5005568184" evidence="1">
    <location>
        <begin position="17"/>
        <end position="40"/>
    </location>
</feature>
<accession>A0A0L6V3Y3</accession>
<evidence type="ECO:0000256" key="1">
    <source>
        <dbReference type="SAM" id="SignalP"/>
    </source>
</evidence>
<evidence type="ECO:0000313" key="2">
    <source>
        <dbReference type="EMBL" id="KNZ55429.1"/>
    </source>
</evidence>
<keyword evidence="3" id="KW-1185">Reference proteome</keyword>
<dbReference type="EMBL" id="LAVV01007593">
    <property type="protein sequence ID" value="KNZ55429.1"/>
    <property type="molecule type" value="Genomic_DNA"/>
</dbReference>
<gene>
    <name evidence="2" type="ORF">VP01_2682g5</name>
</gene>
<feature type="signal peptide" evidence="1">
    <location>
        <begin position="1"/>
        <end position="16"/>
    </location>
</feature>
<dbReference type="VEuPathDB" id="FungiDB:VP01_2682g5"/>
<organism evidence="2 3">
    <name type="scientific">Puccinia sorghi</name>
    <dbReference type="NCBI Taxonomy" id="27349"/>
    <lineage>
        <taxon>Eukaryota</taxon>
        <taxon>Fungi</taxon>
        <taxon>Dikarya</taxon>
        <taxon>Basidiomycota</taxon>
        <taxon>Pucciniomycotina</taxon>
        <taxon>Pucciniomycetes</taxon>
        <taxon>Pucciniales</taxon>
        <taxon>Pucciniaceae</taxon>
        <taxon>Puccinia</taxon>
    </lineage>
</organism>
<name>A0A0L6V3Y3_9BASI</name>
<reference evidence="2 3" key="1">
    <citation type="submission" date="2015-08" db="EMBL/GenBank/DDBJ databases">
        <title>Next Generation Sequencing and Analysis of the Genome of Puccinia sorghi L Schw, the Causal Agent of Maize Common Rust.</title>
        <authorList>
            <person name="Rochi L."/>
            <person name="Burguener G."/>
            <person name="Darino M."/>
            <person name="Turjanski A."/>
            <person name="Kreff E."/>
            <person name="Dieguez M.J."/>
            <person name="Sacco F."/>
        </authorList>
    </citation>
    <scope>NUCLEOTIDE SEQUENCE [LARGE SCALE GENOMIC DNA]</scope>
    <source>
        <strain evidence="2 3">RO10H11247</strain>
    </source>
</reference>